<gene>
    <name evidence="1" type="ORF">NQ315_011534</name>
</gene>
<evidence type="ECO:0000313" key="2">
    <source>
        <dbReference type="Proteomes" id="UP001159042"/>
    </source>
</evidence>
<proteinExistence type="predicted"/>
<dbReference type="SUPFAM" id="SSF52058">
    <property type="entry name" value="L domain-like"/>
    <property type="match status" value="1"/>
</dbReference>
<comment type="caution">
    <text evidence="1">The sequence shown here is derived from an EMBL/GenBank/DDBJ whole genome shotgun (WGS) entry which is preliminary data.</text>
</comment>
<accession>A0AAV8VUM9</accession>
<dbReference type="EMBL" id="JANEYG010000028">
    <property type="protein sequence ID" value="KAJ8918077.1"/>
    <property type="molecule type" value="Genomic_DNA"/>
</dbReference>
<dbReference type="Proteomes" id="UP001159042">
    <property type="component" value="Unassembled WGS sequence"/>
</dbReference>
<protein>
    <recommendedName>
        <fullName evidence="3">F-box/LRR-repeat protein 2</fullName>
    </recommendedName>
</protein>
<evidence type="ECO:0000313" key="1">
    <source>
        <dbReference type="EMBL" id="KAJ8918077.1"/>
    </source>
</evidence>
<dbReference type="Gene3D" id="3.80.10.10">
    <property type="entry name" value="Ribonuclease Inhibitor"/>
    <property type="match status" value="1"/>
</dbReference>
<evidence type="ECO:0008006" key="3">
    <source>
        <dbReference type="Google" id="ProtNLM"/>
    </source>
</evidence>
<name>A0AAV8VUM9_9CUCU</name>
<dbReference type="InterPro" id="IPR032675">
    <property type="entry name" value="LRR_dom_sf"/>
</dbReference>
<dbReference type="AlphaFoldDB" id="A0AAV8VUM9"/>
<reference evidence="1 2" key="1">
    <citation type="journal article" date="2023" name="Insect Mol. Biol.">
        <title>Genome sequencing provides insights into the evolution of gene families encoding plant cell wall-degrading enzymes in longhorned beetles.</title>
        <authorList>
            <person name="Shin N.R."/>
            <person name="Okamura Y."/>
            <person name="Kirsch R."/>
            <person name="Pauchet Y."/>
        </authorList>
    </citation>
    <scope>NUCLEOTIDE SEQUENCE [LARGE SCALE GENOMIC DNA]</scope>
    <source>
        <strain evidence="1">EAD_L_NR</strain>
    </source>
</reference>
<keyword evidence="2" id="KW-1185">Reference proteome</keyword>
<organism evidence="1 2">
    <name type="scientific">Exocentrus adspersus</name>
    <dbReference type="NCBI Taxonomy" id="1586481"/>
    <lineage>
        <taxon>Eukaryota</taxon>
        <taxon>Metazoa</taxon>
        <taxon>Ecdysozoa</taxon>
        <taxon>Arthropoda</taxon>
        <taxon>Hexapoda</taxon>
        <taxon>Insecta</taxon>
        <taxon>Pterygota</taxon>
        <taxon>Neoptera</taxon>
        <taxon>Endopterygota</taxon>
        <taxon>Coleoptera</taxon>
        <taxon>Polyphaga</taxon>
        <taxon>Cucujiformia</taxon>
        <taxon>Chrysomeloidea</taxon>
        <taxon>Cerambycidae</taxon>
        <taxon>Lamiinae</taxon>
        <taxon>Acanthocinini</taxon>
        <taxon>Exocentrus</taxon>
    </lineage>
</organism>
<sequence length="475" mass="53899">MSPKIQVLPLNYLCLNVISNQLIYALSDEEGKYYDVIEKYFSSATYEVLQDLLKIILNSVNLDASIRYACLEVLLREDVKKLDTGIFPQFYYRNILSTIALKGKRLQQLNLKGVWVRDYPEQLCSMIKRLKCLKTLVIPHMADDTVIEAILGLKRLTVLDICGEACYTVGGIGRLQSDTIRVLDIGNFGKIDLCQEELSGYELVAGLIEKLPNLTSIRTYSYTGSALWLLYDKNPKYKTKLSYLRDTGTTLDIMESIIKLCPGLESIHIDTPQRGVLEKLSDLKKLNSLKLVKANMEEVLNYLRVSGGQLQVLKLNHNKNVSLDLSQICLDVPNLQTLECFQMQLTFTNSSTYFMSLQNVELLYCDTSDHVLRYILTNSPFLKRIVVGCVVNMTDGDIFRLCAECDFRNLEELWFSCARCLTATSVELLMGHCPNLRVIGQLNGWDMHQDELDYLRAVIAATNTDLTLLPVGNFL</sequence>